<reference evidence="3" key="2">
    <citation type="submission" date="2021-04" db="EMBL/GenBank/DDBJ databases">
        <authorList>
            <person name="Gilroy R."/>
        </authorList>
    </citation>
    <scope>NUCLEOTIDE SEQUENCE</scope>
    <source>
        <strain evidence="3">CHK33-7979</strain>
    </source>
</reference>
<dbReference type="EMBL" id="DXCX01000020">
    <property type="protein sequence ID" value="HIY72697.1"/>
    <property type="molecule type" value="Genomic_DNA"/>
</dbReference>
<dbReference type="InterPro" id="IPR052557">
    <property type="entry name" value="CAP/Cytokinesis_protein"/>
</dbReference>
<dbReference type="Gene3D" id="3.10.620.30">
    <property type="match status" value="1"/>
</dbReference>
<sequence>MSAAEVESLAREVTDIDGENPFGVYDIVPGDKVLVILYWTEELKESAIASGQIITEEIRAEAQRVVAQVVTDGMSSYDIAKALHDYLVLNCAYDMRLYSGNMPQTSYTAQGALMDHTAVCSGYAKAYELLMEIAGIPCEYVSGYATGGHAWNLVEIDGEWYHLDTTWDDPIPNREGYVRYDYFLKSDSYMRQHQHTSWSADRACTSTKYDNTDLPDSFEQQKQEQQKQEQQQQEQQQQQQEQQQQEQQAQRQELLNNVLNFCRDAIDKRPYPTQAELQAAALADLEAVQTFEVPLDGTSYTYKDVNDVLNELETALATDYPDLKLTGTISTRNTIAFRRLDVEQELQRRQALQEDAYEAQKNAEVQALRAFLEETIMNMDSKSMELTVPYSDQVISQACDEMCTVGYSFGGYTFHMPWSESDYIISFNKFRGVVSITNNKWADGETAKYAAIIEAAIDSGASQVELSPGDYKNGTAYASAAYRLVGTDGYRTSGGSVAGEDYTLGWVGTDASSGISTVSITYTAQSGMTEGEAMDYYLQQLRAAVERGDTEVTLATQFGDNNYSDTLLDACETVRNETGYGVYVTAGSVASGNNTVTITPPSGR</sequence>
<dbReference type="PANTHER" id="PTHR46333:SF2">
    <property type="entry name" value="CYTOKINESIS PROTEIN 3"/>
    <property type="match status" value="1"/>
</dbReference>
<evidence type="ECO:0000313" key="4">
    <source>
        <dbReference type="Proteomes" id="UP000886824"/>
    </source>
</evidence>
<reference evidence="3" key="1">
    <citation type="journal article" date="2021" name="PeerJ">
        <title>Extensive microbial diversity within the chicken gut microbiome revealed by metagenomics and culture.</title>
        <authorList>
            <person name="Gilroy R."/>
            <person name="Ravi A."/>
            <person name="Getino M."/>
            <person name="Pursley I."/>
            <person name="Horton D.L."/>
            <person name="Alikhan N.F."/>
            <person name="Baker D."/>
            <person name="Gharbi K."/>
            <person name="Hall N."/>
            <person name="Watson M."/>
            <person name="Adriaenssens E.M."/>
            <person name="Foster-Nyarko E."/>
            <person name="Jarju S."/>
            <person name="Secka A."/>
            <person name="Antonio M."/>
            <person name="Oren A."/>
            <person name="Chaudhuri R.R."/>
            <person name="La Ragione R."/>
            <person name="Hildebrand F."/>
            <person name="Pallen M.J."/>
        </authorList>
    </citation>
    <scope>NUCLEOTIDE SEQUENCE</scope>
    <source>
        <strain evidence="3">CHK33-7979</strain>
    </source>
</reference>
<organism evidence="3 4">
    <name type="scientific">Candidatus Intestinimonas merdavium</name>
    <dbReference type="NCBI Taxonomy" id="2838622"/>
    <lineage>
        <taxon>Bacteria</taxon>
        <taxon>Bacillati</taxon>
        <taxon>Bacillota</taxon>
        <taxon>Clostridia</taxon>
        <taxon>Eubacteriales</taxon>
        <taxon>Intestinimonas</taxon>
    </lineage>
</organism>
<protein>
    <recommendedName>
        <fullName evidence="2">Transglutaminase-like domain-containing protein</fullName>
    </recommendedName>
</protein>
<accession>A0A9D1Z3G0</accession>
<feature type="compositionally biased region" description="Low complexity" evidence="1">
    <location>
        <begin position="228"/>
        <end position="244"/>
    </location>
</feature>
<proteinExistence type="predicted"/>
<evidence type="ECO:0000313" key="3">
    <source>
        <dbReference type="EMBL" id="HIY72697.1"/>
    </source>
</evidence>
<evidence type="ECO:0000256" key="1">
    <source>
        <dbReference type="SAM" id="MobiDB-lite"/>
    </source>
</evidence>
<comment type="caution">
    <text evidence="3">The sequence shown here is derived from an EMBL/GenBank/DDBJ whole genome shotgun (WGS) entry which is preliminary data.</text>
</comment>
<feature type="region of interest" description="Disordered" evidence="1">
    <location>
        <begin position="209"/>
        <end position="244"/>
    </location>
</feature>
<dbReference type="SUPFAM" id="SSF54001">
    <property type="entry name" value="Cysteine proteinases"/>
    <property type="match status" value="1"/>
</dbReference>
<evidence type="ECO:0000259" key="2">
    <source>
        <dbReference type="SMART" id="SM00460"/>
    </source>
</evidence>
<dbReference type="Pfam" id="PF01841">
    <property type="entry name" value="Transglut_core"/>
    <property type="match status" value="1"/>
</dbReference>
<feature type="domain" description="Transglutaminase-like" evidence="2">
    <location>
        <begin position="112"/>
        <end position="167"/>
    </location>
</feature>
<dbReference type="InterPro" id="IPR002931">
    <property type="entry name" value="Transglutaminase-like"/>
</dbReference>
<name>A0A9D1Z3G0_9FIRM</name>
<gene>
    <name evidence="3" type="ORF">H9826_01815</name>
</gene>
<dbReference type="SMART" id="SM00460">
    <property type="entry name" value="TGc"/>
    <property type="match status" value="1"/>
</dbReference>
<dbReference type="GO" id="GO:0005737">
    <property type="term" value="C:cytoplasm"/>
    <property type="evidence" value="ECO:0007669"/>
    <property type="project" value="TreeGrafter"/>
</dbReference>
<dbReference type="InterPro" id="IPR038765">
    <property type="entry name" value="Papain-like_cys_pep_sf"/>
</dbReference>
<dbReference type="PANTHER" id="PTHR46333">
    <property type="entry name" value="CYTOKINESIS PROTEIN 3"/>
    <property type="match status" value="1"/>
</dbReference>
<dbReference type="Proteomes" id="UP000886824">
    <property type="component" value="Unassembled WGS sequence"/>
</dbReference>
<dbReference type="AlphaFoldDB" id="A0A9D1Z3G0"/>